<protein>
    <submittedName>
        <fullName evidence="2">LysR family transcriptional regulator</fullName>
    </submittedName>
</protein>
<dbReference type="InterPro" id="IPR000847">
    <property type="entry name" value="LysR_HTH_N"/>
</dbReference>
<dbReference type="AlphaFoldDB" id="A0AAE2SBG7"/>
<reference evidence="2" key="1">
    <citation type="submission" date="2021-01" db="EMBL/GenBank/DDBJ databases">
        <title>Modified the classification status of verrucomicrobia.</title>
        <authorList>
            <person name="Feng X."/>
        </authorList>
    </citation>
    <scope>NUCLEOTIDE SEQUENCE</scope>
    <source>
        <strain evidence="2">5K15</strain>
    </source>
</reference>
<proteinExistence type="predicted"/>
<name>A0AAE2SBG7_9BACT</name>
<dbReference type="EMBL" id="JAENIG010000003">
    <property type="protein sequence ID" value="MBK1854674.1"/>
    <property type="molecule type" value="Genomic_DNA"/>
</dbReference>
<keyword evidence="3" id="KW-1185">Reference proteome</keyword>
<comment type="caution">
    <text evidence="2">The sequence shown here is derived from an EMBL/GenBank/DDBJ whole genome shotgun (WGS) entry which is preliminary data.</text>
</comment>
<evidence type="ECO:0000313" key="2">
    <source>
        <dbReference type="EMBL" id="MBK1854674.1"/>
    </source>
</evidence>
<accession>A0AAE2SBG7</accession>
<evidence type="ECO:0000313" key="3">
    <source>
        <dbReference type="Proteomes" id="UP000634206"/>
    </source>
</evidence>
<sequence length="316" mass="35421">MCGFFTISANQLFNFASLQIEKTFQVSAKNKHQLDLVDLERLLNLDRAASYTEAAYRSQITESHLRRLIRKMENVAGFKLIERKRNQTLGLTSKAQAWIQSFRPLHQSLTSLSQTISNVRRINSHQHIGITPYLAFSQHLWASLQGNGTPHQSHTHIFRMSAGFDKVLKQECVGCISLAPAQQDTLESHILGHERIYCYRVKPETSAEKPAPNADVVLQHPLSPRQATSILDSSRDTSSADYSFTYVANVTEALYYASSRNALFPSILLKPEIVPKNLEPYPLGNHVNLPIYLTTLRGADHAQILSDLTAKISPAA</sequence>
<dbReference type="Gene3D" id="1.10.10.10">
    <property type="entry name" value="Winged helix-like DNA-binding domain superfamily/Winged helix DNA-binding domain"/>
    <property type="match status" value="1"/>
</dbReference>
<feature type="domain" description="HTH lysR-type" evidence="1">
    <location>
        <begin position="38"/>
        <end position="95"/>
    </location>
</feature>
<dbReference type="InterPro" id="IPR036388">
    <property type="entry name" value="WH-like_DNA-bd_sf"/>
</dbReference>
<dbReference type="Pfam" id="PF00126">
    <property type="entry name" value="HTH_1"/>
    <property type="match status" value="1"/>
</dbReference>
<dbReference type="Proteomes" id="UP000634206">
    <property type="component" value="Unassembled WGS sequence"/>
</dbReference>
<dbReference type="GO" id="GO:0003700">
    <property type="term" value="F:DNA-binding transcription factor activity"/>
    <property type="evidence" value="ECO:0007669"/>
    <property type="project" value="InterPro"/>
</dbReference>
<organism evidence="2 3">
    <name type="scientific">Oceaniferula flava</name>
    <dbReference type="NCBI Taxonomy" id="2800421"/>
    <lineage>
        <taxon>Bacteria</taxon>
        <taxon>Pseudomonadati</taxon>
        <taxon>Verrucomicrobiota</taxon>
        <taxon>Verrucomicrobiia</taxon>
        <taxon>Verrucomicrobiales</taxon>
        <taxon>Verrucomicrobiaceae</taxon>
        <taxon>Oceaniferula</taxon>
    </lineage>
</organism>
<dbReference type="InterPro" id="IPR036390">
    <property type="entry name" value="WH_DNA-bd_sf"/>
</dbReference>
<gene>
    <name evidence="2" type="ORF">JIN83_06865</name>
</gene>
<dbReference type="SUPFAM" id="SSF46785">
    <property type="entry name" value="Winged helix' DNA-binding domain"/>
    <property type="match status" value="1"/>
</dbReference>
<evidence type="ECO:0000259" key="1">
    <source>
        <dbReference type="Pfam" id="PF00126"/>
    </source>
</evidence>
<dbReference type="RefSeq" id="WP_309489280.1">
    <property type="nucleotide sequence ID" value="NZ_JAENIG010000003.1"/>
</dbReference>